<dbReference type="Proteomes" id="UP000680067">
    <property type="component" value="Unassembled WGS sequence"/>
</dbReference>
<sequence length="329" mass="37360">MLKPVPPSVCDQYGQPLFGRYAGAPDQIAYDRLDAEYRRSWWWERTHRKHWHYVALASDELFCAMAIVDVGWTNTAFAYVFDRTAKRLIASYSRDGIPGLTARLSDHPAAGAFADFKFGRESMRYEQDEYGFKLRLIFPEWELEAGGESLHVVPGMTAIARPQGGTVHTTYKSSAMPCEAGVRVGERFWKLKMIASTDHSLGFLARETAWQWASAHSLSLGWNLQSGYLGEQENVLWLDGNLIPLGAVRFQFQAEQPEQAWLITSEDGLIDLVFQPEGVRAEDKNLIIAASRYQQPIGVFNGRVRAAKDKPWREVKNLVGVTENHFSRW</sequence>
<evidence type="ECO:0000313" key="2">
    <source>
        <dbReference type="Proteomes" id="UP000680067"/>
    </source>
</evidence>
<gene>
    <name evidence="1" type="ORF">KDM89_01090</name>
</gene>
<dbReference type="PANTHER" id="PTHR35868">
    <property type="entry name" value="DUF2804 DOMAIN-CONTAINING PROTEIN-RELATED"/>
    <property type="match status" value="1"/>
</dbReference>
<proteinExistence type="predicted"/>
<keyword evidence="2" id="KW-1185">Reference proteome</keyword>
<accession>A0A941DGZ3</accession>
<dbReference type="EMBL" id="JAGSPN010000001">
    <property type="protein sequence ID" value="MBR7780722.1"/>
    <property type="molecule type" value="Genomic_DNA"/>
</dbReference>
<dbReference type="RefSeq" id="WP_212686110.1">
    <property type="nucleotide sequence ID" value="NZ_JAGSPN010000001.1"/>
</dbReference>
<dbReference type="PANTHER" id="PTHR35868:SF4">
    <property type="entry name" value="DUF2804 DOMAIN-CONTAINING PROTEIN"/>
    <property type="match status" value="1"/>
</dbReference>
<organism evidence="1 2">
    <name type="scientific">Undibacterium luofuense</name>
    <dbReference type="NCBI Taxonomy" id="2828733"/>
    <lineage>
        <taxon>Bacteria</taxon>
        <taxon>Pseudomonadati</taxon>
        <taxon>Pseudomonadota</taxon>
        <taxon>Betaproteobacteria</taxon>
        <taxon>Burkholderiales</taxon>
        <taxon>Oxalobacteraceae</taxon>
        <taxon>Undibacterium</taxon>
    </lineage>
</organism>
<evidence type="ECO:0000313" key="1">
    <source>
        <dbReference type="EMBL" id="MBR7780722.1"/>
    </source>
</evidence>
<protein>
    <submittedName>
        <fullName evidence="1">DUF2804 domain-containing protein</fullName>
    </submittedName>
</protein>
<reference evidence="1" key="1">
    <citation type="submission" date="2021-04" db="EMBL/GenBank/DDBJ databases">
        <title>novel species isolated from subtropical streams in China.</title>
        <authorList>
            <person name="Lu H."/>
        </authorList>
    </citation>
    <scope>NUCLEOTIDE SEQUENCE</scope>
    <source>
        <strain evidence="1">LFS511W</strain>
    </source>
</reference>
<dbReference type="Pfam" id="PF10974">
    <property type="entry name" value="DUF2804"/>
    <property type="match status" value="1"/>
</dbReference>
<dbReference type="InterPro" id="IPR021243">
    <property type="entry name" value="DUF2804"/>
</dbReference>
<dbReference type="AlphaFoldDB" id="A0A941DGZ3"/>
<name>A0A941DGZ3_9BURK</name>
<comment type="caution">
    <text evidence="1">The sequence shown here is derived from an EMBL/GenBank/DDBJ whole genome shotgun (WGS) entry which is preliminary data.</text>
</comment>